<keyword evidence="3" id="KW-1185">Reference proteome</keyword>
<dbReference type="AlphaFoldDB" id="A0A1G5FHT2"/>
<protein>
    <submittedName>
        <fullName evidence="2">Uncharacterized protein</fullName>
    </submittedName>
</protein>
<sequence length="335" mass="36953">MIKKQFLNLTTMKWKTIVAAFLAVMLFMMSVVPALAASPGKTVNASAKLAYNLKGLKFNRVVQKAYIADKYVYVTQRVNTTCQLSRLLIKGNNAEYVDHMTITNSGHCQTLDMYTYNGANYFYFSSKADVAPTNVWSLQVARLQYSAGKTVNYTDLHRFTYMNYANKKGTKQGTTYRVDGGGNSNYTVFRIQTREGGKSNTDKVVWSVYDTAALNRLLDQNKQVRMDSPAAIKAAVSSFTQSGSGIIRPNGSFQGVDLLGKTQIFTSGGAEGDTPQIAKISNTGVYQSLVKITNVGKHEIEGVQNKKGNVYFLIVADPGNKANGQKIYYVPDSVF</sequence>
<evidence type="ECO:0000256" key="1">
    <source>
        <dbReference type="SAM" id="SignalP"/>
    </source>
</evidence>
<keyword evidence="1" id="KW-0732">Signal</keyword>
<accession>A0A1G5FHT2</accession>
<gene>
    <name evidence="2" type="ORF">SAMN05720606_104217</name>
</gene>
<dbReference type="Proteomes" id="UP000198538">
    <property type="component" value="Unassembled WGS sequence"/>
</dbReference>
<proteinExistence type="predicted"/>
<feature type="chain" id="PRO_5011585302" evidence="1">
    <location>
        <begin position="37"/>
        <end position="335"/>
    </location>
</feature>
<dbReference type="EMBL" id="FMVM01000004">
    <property type="protein sequence ID" value="SCY38681.1"/>
    <property type="molecule type" value="Genomic_DNA"/>
</dbReference>
<reference evidence="3" key="1">
    <citation type="submission" date="2016-10" db="EMBL/GenBank/DDBJ databases">
        <authorList>
            <person name="Varghese N."/>
            <person name="Submissions S."/>
        </authorList>
    </citation>
    <scope>NUCLEOTIDE SEQUENCE [LARGE SCALE GENOMIC DNA]</scope>
    <source>
        <strain evidence="3">BL9</strain>
    </source>
</reference>
<dbReference type="STRING" id="582692.SAMN05720606_104217"/>
<evidence type="ECO:0000313" key="2">
    <source>
        <dbReference type="EMBL" id="SCY38681.1"/>
    </source>
</evidence>
<feature type="signal peptide" evidence="1">
    <location>
        <begin position="1"/>
        <end position="36"/>
    </location>
</feature>
<name>A0A1G5FHT2_9BACL</name>
<evidence type="ECO:0000313" key="3">
    <source>
        <dbReference type="Proteomes" id="UP000198538"/>
    </source>
</evidence>
<organism evidence="2 3">
    <name type="scientific">Paenibacillus polysaccharolyticus</name>
    <dbReference type="NCBI Taxonomy" id="582692"/>
    <lineage>
        <taxon>Bacteria</taxon>
        <taxon>Bacillati</taxon>
        <taxon>Bacillota</taxon>
        <taxon>Bacilli</taxon>
        <taxon>Bacillales</taxon>
        <taxon>Paenibacillaceae</taxon>
        <taxon>Paenibacillus</taxon>
    </lineage>
</organism>